<dbReference type="AlphaFoldDB" id="A0A930N0S8"/>
<organism evidence="1 2">
    <name type="scientific">Prevotella aurantiaca</name>
    <dbReference type="NCBI Taxonomy" id="596085"/>
    <lineage>
        <taxon>Bacteria</taxon>
        <taxon>Pseudomonadati</taxon>
        <taxon>Bacteroidota</taxon>
        <taxon>Bacteroidia</taxon>
        <taxon>Bacteroidales</taxon>
        <taxon>Prevotellaceae</taxon>
        <taxon>Prevotella</taxon>
    </lineage>
</organism>
<evidence type="ECO:0000313" key="2">
    <source>
        <dbReference type="Proteomes" id="UP000771736"/>
    </source>
</evidence>
<dbReference type="EMBL" id="JABZSJ010000012">
    <property type="protein sequence ID" value="MBF1383922.1"/>
    <property type="molecule type" value="Genomic_DNA"/>
</dbReference>
<gene>
    <name evidence="1" type="ORF">HXN26_03540</name>
</gene>
<dbReference type="RefSeq" id="WP_159102262.1">
    <property type="nucleotide sequence ID" value="NZ_CAJPLR010000012.1"/>
</dbReference>
<reference evidence="1" key="1">
    <citation type="submission" date="2020-04" db="EMBL/GenBank/DDBJ databases">
        <title>Deep metagenomics examines the oral microbiome during advanced dental caries in children, revealing novel taxa and co-occurrences with host molecules.</title>
        <authorList>
            <person name="Baker J.L."/>
            <person name="Morton J.T."/>
            <person name="Dinis M."/>
            <person name="Alvarez R."/>
            <person name="Tran N.C."/>
            <person name="Knight R."/>
            <person name="Edlund A."/>
        </authorList>
    </citation>
    <scope>NUCLEOTIDE SEQUENCE</scope>
    <source>
        <strain evidence="1">JCVI_44_bin.5</strain>
    </source>
</reference>
<comment type="caution">
    <text evidence="1">The sequence shown here is derived from an EMBL/GenBank/DDBJ whole genome shotgun (WGS) entry which is preliminary data.</text>
</comment>
<protein>
    <submittedName>
        <fullName evidence="1">Uncharacterized protein</fullName>
    </submittedName>
</protein>
<dbReference type="Proteomes" id="UP000771736">
    <property type="component" value="Unassembled WGS sequence"/>
</dbReference>
<proteinExistence type="predicted"/>
<accession>A0A930N0S8</accession>
<name>A0A930N0S8_9BACT</name>
<evidence type="ECO:0000313" key="1">
    <source>
        <dbReference type="EMBL" id="MBF1383922.1"/>
    </source>
</evidence>
<sequence>MSSTNLEWCRFDDGFFLSSYQNRNEVTAIIAKELLKTSQLSYDNHRNGVVVKAAAKYQ</sequence>